<feature type="region of interest" description="Disordered" evidence="1">
    <location>
        <begin position="401"/>
        <end position="454"/>
    </location>
</feature>
<evidence type="ECO:0000256" key="2">
    <source>
        <dbReference type="SAM" id="Phobius"/>
    </source>
</evidence>
<evidence type="ECO:0000313" key="4">
    <source>
        <dbReference type="Proteomes" id="UP000053328"/>
    </source>
</evidence>
<feature type="compositionally biased region" description="Low complexity" evidence="1">
    <location>
        <begin position="26"/>
        <end position="40"/>
    </location>
</feature>
<feature type="region of interest" description="Disordered" evidence="1">
    <location>
        <begin position="502"/>
        <end position="538"/>
    </location>
</feature>
<keyword evidence="2" id="KW-0472">Membrane</keyword>
<dbReference type="AlphaFoldDB" id="A0A0D2A656"/>
<dbReference type="RefSeq" id="XP_016240493.1">
    <property type="nucleotide sequence ID" value="XM_016375217.1"/>
</dbReference>
<protein>
    <submittedName>
        <fullName evidence="3">Uncharacterized protein</fullName>
    </submittedName>
</protein>
<feature type="region of interest" description="Disordered" evidence="1">
    <location>
        <begin position="655"/>
        <end position="793"/>
    </location>
</feature>
<dbReference type="OrthoDB" id="3363151at2759"/>
<keyword evidence="2" id="KW-0812">Transmembrane</keyword>
<name>A0A0D2A656_9EURO</name>
<keyword evidence="4" id="KW-1185">Reference proteome</keyword>
<evidence type="ECO:0000313" key="3">
    <source>
        <dbReference type="EMBL" id="KIW20277.1"/>
    </source>
</evidence>
<feature type="compositionally biased region" description="Polar residues" evidence="1">
    <location>
        <begin position="133"/>
        <end position="145"/>
    </location>
</feature>
<feature type="compositionally biased region" description="Polar residues" evidence="1">
    <location>
        <begin position="291"/>
        <end position="300"/>
    </location>
</feature>
<feature type="region of interest" description="Disordered" evidence="1">
    <location>
        <begin position="290"/>
        <end position="321"/>
    </location>
</feature>
<feature type="region of interest" description="Disordered" evidence="1">
    <location>
        <begin position="1"/>
        <end position="45"/>
    </location>
</feature>
<reference evidence="3 4" key="1">
    <citation type="submission" date="2015-01" db="EMBL/GenBank/DDBJ databases">
        <title>The Genome Sequence of Exophiala spinifera CBS89968.</title>
        <authorList>
            <consortium name="The Broad Institute Genomics Platform"/>
            <person name="Cuomo C."/>
            <person name="de Hoog S."/>
            <person name="Gorbushina A."/>
            <person name="Stielow B."/>
            <person name="Teixiera M."/>
            <person name="Abouelleil A."/>
            <person name="Chapman S.B."/>
            <person name="Priest M."/>
            <person name="Young S.K."/>
            <person name="Wortman J."/>
            <person name="Nusbaum C."/>
            <person name="Birren B."/>
        </authorList>
    </citation>
    <scope>NUCLEOTIDE SEQUENCE [LARGE SCALE GENOMIC DNA]</scope>
    <source>
        <strain evidence="3 4">CBS 89968</strain>
    </source>
</reference>
<dbReference type="HOGENOM" id="CLU_271693_0_0_1"/>
<gene>
    <name evidence="3" type="ORF">PV08_00852</name>
</gene>
<feature type="transmembrane region" description="Helical" evidence="2">
    <location>
        <begin position="918"/>
        <end position="948"/>
    </location>
</feature>
<keyword evidence="2" id="KW-1133">Transmembrane helix</keyword>
<feature type="region of interest" description="Disordered" evidence="1">
    <location>
        <begin position="133"/>
        <end position="184"/>
    </location>
</feature>
<dbReference type="STRING" id="91928.A0A0D2A656"/>
<feature type="region of interest" description="Disordered" evidence="1">
    <location>
        <begin position="581"/>
        <end position="635"/>
    </location>
</feature>
<accession>A0A0D2A656</accession>
<feature type="compositionally biased region" description="Basic and acidic residues" evidence="1">
    <location>
        <begin position="1"/>
        <end position="11"/>
    </location>
</feature>
<evidence type="ECO:0000256" key="1">
    <source>
        <dbReference type="SAM" id="MobiDB-lite"/>
    </source>
</evidence>
<feature type="compositionally biased region" description="Polar residues" evidence="1">
    <location>
        <begin position="104"/>
        <end position="114"/>
    </location>
</feature>
<sequence>MHRPVNKEDYLIARGANPRTGVVTPSSHSASSSIDGHGSAPHGRWRQRADEWVSFDFDQETAIPRPHEERPSAPYHRLRLPPKLVPRDRGSSLGEFSTPFKPLGQNSRSSNGDTFASHKQIGAIEALREVPIKTTSPHARHNPSSGEPAVRRKPVGTPPKGNPDHVTSASPEFDGSDDPVLLPPKFETDLRSCSAPIPAPLRTFGLCNVDKDLPTLPGDTPRSPSQEYQVIATQNPFLGREETEDVSECPNPMSQKNNRLAVAQKDLPCLPQGDGPSRPRQASTPLELGTVKNNFTSPENAMSRPAESHGGPRGPRGGNSAYPFTRLARQTHPPPQTRKANDLLGVRPMPVPTYDNPPKYQQPNSTRPILARTKPVSSMPPTVMPTSNRVKDDHELLSTTTSTLTGNTISRPGGPRQLLVGQRPSMPDPRTTTAGRPRVPRRPATPDTPGIFMNTSMNMSADSIMPIMLPRVRPRDIPRQPMPMRDENMHGIPRMIAEHKNPTYPKSRLTRGETEWQESGTRSRFDAERSLVPPPLRPRLLSGQEHLIAKDTRKEGEIAVVNGLGLTRKCSRCHNGFVDVKRPDLGGVQKNSDEVNNGLRKTHPTGSPLPGLPEESEVDVRLHGHEQDQEGHHEAGHDVCCPDCCKEEDVHGSCLGHSSPSTVSSPNKSIWSQSHSPSSAGESDEWGDVENHKHEGPPPDILLTKESPPCLERSKVRPTRGSPIELSAHPRTPATPFKNAAEPRAVGQSKQKSAVPGLHKRQRSRSSPVIGSASPIPKPNTSQGMRLPGGSRLRVPTPTGLAISCIGQPRSRNTSGTSIGTIEVQVPGIGFFGGGAASDLVLVPFEATKMWIKNHPQVMKVGWEILERAWQMSRIMTTTGWRLWALVFVYSKTGKLKLKVSKGETAGGFVIDCARSALYLVVFAAVGVFFLRVLGIVLGLFGIVGWVFRAIFWVLKKVLGLGVTR</sequence>
<feature type="region of interest" description="Disordered" evidence="1">
    <location>
        <begin position="62"/>
        <end position="115"/>
    </location>
</feature>
<dbReference type="Proteomes" id="UP000053328">
    <property type="component" value="Unassembled WGS sequence"/>
</dbReference>
<organism evidence="3 4">
    <name type="scientific">Exophiala spinifera</name>
    <dbReference type="NCBI Taxonomy" id="91928"/>
    <lineage>
        <taxon>Eukaryota</taxon>
        <taxon>Fungi</taxon>
        <taxon>Dikarya</taxon>
        <taxon>Ascomycota</taxon>
        <taxon>Pezizomycotina</taxon>
        <taxon>Eurotiomycetes</taxon>
        <taxon>Chaetothyriomycetidae</taxon>
        <taxon>Chaetothyriales</taxon>
        <taxon>Herpotrichiellaceae</taxon>
        <taxon>Exophiala</taxon>
    </lineage>
</organism>
<feature type="compositionally biased region" description="Low complexity" evidence="1">
    <location>
        <begin position="658"/>
        <end position="669"/>
    </location>
</feature>
<dbReference type="VEuPathDB" id="FungiDB:PV08_00852"/>
<dbReference type="GeneID" id="27327935"/>
<proteinExistence type="predicted"/>
<feature type="compositionally biased region" description="Polar residues" evidence="1">
    <location>
        <begin position="670"/>
        <end position="681"/>
    </location>
</feature>
<dbReference type="EMBL" id="KN847492">
    <property type="protein sequence ID" value="KIW20277.1"/>
    <property type="molecule type" value="Genomic_DNA"/>
</dbReference>
<feature type="compositionally biased region" description="Basic and acidic residues" evidence="1">
    <location>
        <begin position="618"/>
        <end position="635"/>
    </location>
</feature>